<keyword evidence="3" id="KW-1185">Reference proteome</keyword>
<feature type="compositionally biased region" description="Basic residues" evidence="1">
    <location>
        <begin position="107"/>
        <end position="123"/>
    </location>
</feature>
<proteinExistence type="predicted"/>
<sequence length="138" mass="14634">MESLRHILRTRSTRLAVVALIAQLLLFQGLVAGIGAPMAAGVLHRADAVICHVSAPDAGANRTERPSPSRQGTQDCPCCDFCIPHVVSSGIVPPAEAWEGGWLPSRASHRPSMRGHPAQHPHRLGLAPDPRAPPSLSL</sequence>
<dbReference type="EMBL" id="FUXL01000015">
    <property type="protein sequence ID" value="SKA32701.1"/>
    <property type="molecule type" value="Genomic_DNA"/>
</dbReference>
<reference evidence="2 3" key="1">
    <citation type="submission" date="2017-02" db="EMBL/GenBank/DDBJ databases">
        <authorList>
            <person name="Peterson S.W."/>
        </authorList>
    </citation>
    <scope>NUCLEOTIDE SEQUENCE [LARGE SCALE GENOMIC DNA]</scope>
    <source>
        <strain evidence="2 3">USBA 369</strain>
    </source>
</reference>
<evidence type="ECO:0008006" key="4">
    <source>
        <dbReference type="Google" id="ProtNLM"/>
    </source>
</evidence>
<feature type="region of interest" description="Disordered" evidence="1">
    <location>
        <begin position="102"/>
        <end position="138"/>
    </location>
</feature>
<gene>
    <name evidence="2" type="ORF">SAMN05428963_11537</name>
</gene>
<evidence type="ECO:0000313" key="3">
    <source>
        <dbReference type="Proteomes" id="UP000190135"/>
    </source>
</evidence>
<organism evidence="2 3">
    <name type="scientific">Consotaella salsifontis</name>
    <dbReference type="NCBI Taxonomy" id="1365950"/>
    <lineage>
        <taxon>Bacteria</taxon>
        <taxon>Pseudomonadati</taxon>
        <taxon>Pseudomonadota</taxon>
        <taxon>Alphaproteobacteria</taxon>
        <taxon>Hyphomicrobiales</taxon>
        <taxon>Aurantimonadaceae</taxon>
        <taxon>Consotaella</taxon>
    </lineage>
</organism>
<dbReference type="STRING" id="1365950.SAMN05428963_11537"/>
<dbReference type="AlphaFoldDB" id="A0A1T4SXQ5"/>
<dbReference type="Proteomes" id="UP000190135">
    <property type="component" value="Unassembled WGS sequence"/>
</dbReference>
<accession>A0A1T4SXQ5</accession>
<protein>
    <recommendedName>
        <fullName evidence="4">DUF2946 domain-containing protein</fullName>
    </recommendedName>
</protein>
<name>A0A1T4SXQ5_9HYPH</name>
<evidence type="ECO:0000313" key="2">
    <source>
        <dbReference type="EMBL" id="SKA32701.1"/>
    </source>
</evidence>
<evidence type="ECO:0000256" key="1">
    <source>
        <dbReference type="SAM" id="MobiDB-lite"/>
    </source>
</evidence>